<gene>
    <name evidence="3" type="ORF">CONCODRAFT_13567</name>
</gene>
<name>A0A137NQL7_CONC2</name>
<evidence type="ECO:0000259" key="2">
    <source>
        <dbReference type="Pfam" id="PF04082"/>
    </source>
</evidence>
<dbReference type="InterPro" id="IPR007219">
    <property type="entry name" value="XnlR_reg_dom"/>
</dbReference>
<dbReference type="GO" id="GO:0008270">
    <property type="term" value="F:zinc ion binding"/>
    <property type="evidence" value="ECO:0007669"/>
    <property type="project" value="InterPro"/>
</dbReference>
<dbReference type="GO" id="GO:0006351">
    <property type="term" value="P:DNA-templated transcription"/>
    <property type="evidence" value="ECO:0007669"/>
    <property type="project" value="InterPro"/>
</dbReference>
<evidence type="ECO:0000313" key="3">
    <source>
        <dbReference type="EMBL" id="KXN65004.1"/>
    </source>
</evidence>
<keyword evidence="1" id="KW-0539">Nucleus</keyword>
<accession>A0A137NQL7</accession>
<evidence type="ECO:0000256" key="1">
    <source>
        <dbReference type="ARBA" id="ARBA00023242"/>
    </source>
</evidence>
<organism evidence="3 4">
    <name type="scientific">Conidiobolus coronatus (strain ATCC 28846 / CBS 209.66 / NRRL 28638)</name>
    <name type="common">Delacroixia coronata</name>
    <dbReference type="NCBI Taxonomy" id="796925"/>
    <lineage>
        <taxon>Eukaryota</taxon>
        <taxon>Fungi</taxon>
        <taxon>Fungi incertae sedis</taxon>
        <taxon>Zoopagomycota</taxon>
        <taxon>Entomophthoromycotina</taxon>
        <taxon>Entomophthoromycetes</taxon>
        <taxon>Entomophthorales</taxon>
        <taxon>Ancylistaceae</taxon>
        <taxon>Conidiobolus</taxon>
    </lineage>
</organism>
<proteinExistence type="predicted"/>
<dbReference type="AlphaFoldDB" id="A0A137NQL7"/>
<dbReference type="CDD" id="cd12148">
    <property type="entry name" value="fungal_TF_MHR"/>
    <property type="match status" value="1"/>
</dbReference>
<dbReference type="Pfam" id="PF04082">
    <property type="entry name" value="Fungal_trans"/>
    <property type="match status" value="1"/>
</dbReference>
<sequence length="525" mass="61705">MKVLSSFIEYKVCKKCQVKIIRSSSYCKGCKLKLDQAMRFFAYDQEPTLKTNKKKTFQENLLIVTPSTAKKHIQVTRLCPLERSIFTNLTNTGFESLDHFSNHIINLDRICILQIILTLSWDLKNIPRINWMLDANHNIIPAVHVVKNTNDYQTLPVARRLQILKNIAFWDELVRLYITKFHLIVPIFNLKYFNPRTMDQALLSAIYFCGYQFYEYKTNQLSEYMESISQSNIKRIRFKPSLTNAQALVIYSYVYKNQGNLALGRIYDAHLIKMCECLGIHIDSNLFDESSNHNRRVLFLKIAVANYNMNGGLNPYLCFVPDLPEYNSSLYHQSWQTLPAAFSHYGDTDRVKRELGAIFASINHEFSNQILYLLSMKKEYKLTKAEYQALCKSNLQQLAIIFNAHMEKYELLRLEYPMYRTEIDSYINLLKLSYYGISINIVDQLKIMQKKYKNYALTKIYDACNELTNLRLNSTENDIYTQFHLYLTCLTYISYYKHLSKVQKLAANTEFQKIYKKQEADQQIS</sequence>
<dbReference type="GO" id="GO:0003677">
    <property type="term" value="F:DNA binding"/>
    <property type="evidence" value="ECO:0007669"/>
    <property type="project" value="InterPro"/>
</dbReference>
<dbReference type="Proteomes" id="UP000070444">
    <property type="component" value="Unassembled WGS sequence"/>
</dbReference>
<dbReference type="EMBL" id="KQ965022">
    <property type="protein sequence ID" value="KXN65004.1"/>
    <property type="molecule type" value="Genomic_DNA"/>
</dbReference>
<evidence type="ECO:0000313" key="4">
    <source>
        <dbReference type="Proteomes" id="UP000070444"/>
    </source>
</evidence>
<protein>
    <recommendedName>
        <fullName evidence="2">Xylanolytic transcriptional activator regulatory domain-containing protein</fullName>
    </recommendedName>
</protein>
<reference evidence="3 4" key="1">
    <citation type="journal article" date="2015" name="Genome Biol. Evol.">
        <title>Phylogenomic analyses indicate that early fungi evolved digesting cell walls of algal ancestors of land plants.</title>
        <authorList>
            <person name="Chang Y."/>
            <person name="Wang S."/>
            <person name="Sekimoto S."/>
            <person name="Aerts A.L."/>
            <person name="Choi C."/>
            <person name="Clum A."/>
            <person name="LaButti K.M."/>
            <person name="Lindquist E.A."/>
            <person name="Yee Ngan C."/>
            <person name="Ohm R.A."/>
            <person name="Salamov A.A."/>
            <person name="Grigoriev I.V."/>
            <person name="Spatafora J.W."/>
            <person name="Berbee M.L."/>
        </authorList>
    </citation>
    <scope>NUCLEOTIDE SEQUENCE [LARGE SCALE GENOMIC DNA]</scope>
    <source>
        <strain evidence="3 4">NRRL 28638</strain>
    </source>
</reference>
<feature type="domain" description="Xylanolytic transcriptional activator regulatory" evidence="2">
    <location>
        <begin position="176"/>
        <end position="296"/>
    </location>
</feature>
<keyword evidence="4" id="KW-1185">Reference proteome</keyword>